<evidence type="ECO:0000313" key="2">
    <source>
        <dbReference type="EMBL" id="CAA9504694.1"/>
    </source>
</evidence>
<accession>A0A6J4STE5</accession>
<feature type="non-terminal residue" evidence="2">
    <location>
        <position position="1"/>
    </location>
</feature>
<evidence type="ECO:0000256" key="1">
    <source>
        <dbReference type="SAM" id="MobiDB-lite"/>
    </source>
</evidence>
<gene>
    <name evidence="2" type="ORF">AVDCRST_MAG67-2251</name>
</gene>
<feature type="non-terminal residue" evidence="2">
    <location>
        <position position="66"/>
    </location>
</feature>
<reference evidence="2" key="1">
    <citation type="submission" date="2020-02" db="EMBL/GenBank/DDBJ databases">
        <authorList>
            <person name="Meier V. D."/>
        </authorList>
    </citation>
    <scope>NUCLEOTIDE SEQUENCE</scope>
    <source>
        <strain evidence="2">AVDCRST_MAG67</strain>
    </source>
</reference>
<dbReference type="EMBL" id="CADCVQ010000090">
    <property type="protein sequence ID" value="CAA9504694.1"/>
    <property type="molecule type" value="Genomic_DNA"/>
</dbReference>
<sequence length="66" mass="7577">EALPRPGRGRRPRPRPRRPACLRARRAHSRRFDRAGGCRRRVPTRAEPRPAGARRPRHAVARSAAR</sequence>
<name>A0A6J4STE5_9ACTN</name>
<feature type="compositionally biased region" description="Basic residues" evidence="1">
    <location>
        <begin position="52"/>
        <end position="66"/>
    </location>
</feature>
<protein>
    <submittedName>
        <fullName evidence="2">Uncharacterized protein</fullName>
    </submittedName>
</protein>
<proteinExistence type="predicted"/>
<organism evidence="2">
    <name type="scientific">uncultured Solirubrobacteraceae bacterium</name>
    <dbReference type="NCBI Taxonomy" id="1162706"/>
    <lineage>
        <taxon>Bacteria</taxon>
        <taxon>Bacillati</taxon>
        <taxon>Actinomycetota</taxon>
        <taxon>Thermoleophilia</taxon>
        <taxon>Solirubrobacterales</taxon>
        <taxon>Solirubrobacteraceae</taxon>
        <taxon>environmental samples</taxon>
    </lineage>
</organism>
<feature type="compositionally biased region" description="Basic residues" evidence="1">
    <location>
        <begin position="7"/>
        <end position="29"/>
    </location>
</feature>
<dbReference type="AlphaFoldDB" id="A0A6J4STE5"/>
<feature type="region of interest" description="Disordered" evidence="1">
    <location>
        <begin position="1"/>
        <end position="66"/>
    </location>
</feature>